<reference evidence="11 12" key="1">
    <citation type="submission" date="2024-03" db="EMBL/GenBank/DDBJ databases">
        <title>Adaptation during the transition from Ophiocordyceps entomopathogen to insect associate is accompanied by gene loss and intensified selection.</title>
        <authorList>
            <person name="Ward C.M."/>
            <person name="Onetto C.A."/>
            <person name="Borneman A.R."/>
        </authorList>
    </citation>
    <scope>NUCLEOTIDE SEQUENCE [LARGE SCALE GENOMIC DNA]</scope>
    <source>
        <strain evidence="11">AWRI1</strain>
        <tissue evidence="11">Single Adult Female</tissue>
    </source>
</reference>
<dbReference type="Proteomes" id="UP001367676">
    <property type="component" value="Unassembled WGS sequence"/>
</dbReference>
<evidence type="ECO:0000256" key="6">
    <source>
        <dbReference type="ARBA" id="ARBA00023136"/>
    </source>
</evidence>
<name>A0AAN9TSZ5_9HEMI</name>
<evidence type="ECO:0000256" key="5">
    <source>
        <dbReference type="ARBA" id="ARBA00022989"/>
    </source>
</evidence>
<evidence type="ECO:0000256" key="4">
    <source>
        <dbReference type="ARBA" id="ARBA00022692"/>
    </source>
</evidence>
<dbReference type="GO" id="GO:0005744">
    <property type="term" value="C:TIM23 mitochondrial import inner membrane translocase complex"/>
    <property type="evidence" value="ECO:0007669"/>
    <property type="project" value="TreeGrafter"/>
</dbReference>
<dbReference type="InterPro" id="IPR018450">
    <property type="entry name" value="Romo1/Mgr2"/>
</dbReference>
<evidence type="ECO:0000256" key="9">
    <source>
        <dbReference type="ARBA" id="ARBA00032686"/>
    </source>
</evidence>
<dbReference type="PANTHER" id="PTHR28525">
    <property type="entry name" value="REACTIVE OXYGEN SPECIES MODULATOR 1"/>
    <property type="match status" value="1"/>
</dbReference>
<evidence type="ECO:0000313" key="12">
    <source>
        <dbReference type="Proteomes" id="UP001367676"/>
    </source>
</evidence>
<dbReference type="PANTHER" id="PTHR28525:SF1">
    <property type="entry name" value="REACTIVE OXYGEN SPECIES MODULATOR 1"/>
    <property type="match status" value="1"/>
</dbReference>
<dbReference type="SMART" id="SM01378">
    <property type="entry name" value="Romo1"/>
    <property type="match status" value="1"/>
</dbReference>
<keyword evidence="5 10" id="KW-1133">Transmembrane helix</keyword>
<feature type="transmembrane region" description="Helical" evidence="10">
    <location>
        <begin position="54"/>
        <end position="73"/>
    </location>
</feature>
<dbReference type="GO" id="GO:0030150">
    <property type="term" value="P:protein import into mitochondrial matrix"/>
    <property type="evidence" value="ECO:0007669"/>
    <property type="project" value="TreeGrafter"/>
</dbReference>
<dbReference type="AlphaFoldDB" id="A0AAN9TSZ5"/>
<proteinExistence type="inferred from homology"/>
<evidence type="ECO:0000256" key="3">
    <source>
        <dbReference type="ARBA" id="ARBA00016275"/>
    </source>
</evidence>
<feature type="transmembrane region" description="Helical" evidence="10">
    <location>
        <begin position="93"/>
        <end position="110"/>
    </location>
</feature>
<evidence type="ECO:0000313" key="11">
    <source>
        <dbReference type="EMBL" id="KAK7602245.1"/>
    </source>
</evidence>
<evidence type="ECO:0000256" key="10">
    <source>
        <dbReference type="SAM" id="Phobius"/>
    </source>
</evidence>
<keyword evidence="12" id="KW-1185">Reference proteome</keyword>
<evidence type="ECO:0000256" key="1">
    <source>
        <dbReference type="ARBA" id="ARBA00004370"/>
    </source>
</evidence>
<accession>A0AAN9TSZ5</accession>
<sequence>MQVPTAKRTRTPTADVAAERRADFLNHQFEPAVNMNRSDHAAIRTPGCTDRVKAAFTIGAVVGITIGGLYGGSHAFRYGLEKREFFRVVGKQMLNMGFTFGVFMGVGTFIRC</sequence>
<organism evidence="11 12">
    <name type="scientific">Parthenolecanium corni</name>
    <dbReference type="NCBI Taxonomy" id="536013"/>
    <lineage>
        <taxon>Eukaryota</taxon>
        <taxon>Metazoa</taxon>
        <taxon>Ecdysozoa</taxon>
        <taxon>Arthropoda</taxon>
        <taxon>Hexapoda</taxon>
        <taxon>Insecta</taxon>
        <taxon>Pterygota</taxon>
        <taxon>Neoptera</taxon>
        <taxon>Paraneoptera</taxon>
        <taxon>Hemiptera</taxon>
        <taxon>Sternorrhyncha</taxon>
        <taxon>Coccoidea</taxon>
        <taxon>Coccidae</taxon>
        <taxon>Parthenolecanium</taxon>
    </lineage>
</organism>
<comment type="subcellular location">
    <subcellularLocation>
        <location evidence="1">Membrane</location>
    </subcellularLocation>
</comment>
<keyword evidence="4 10" id="KW-0812">Transmembrane</keyword>
<dbReference type="EMBL" id="JBBCAQ010000010">
    <property type="protein sequence ID" value="KAK7602245.1"/>
    <property type="molecule type" value="Genomic_DNA"/>
</dbReference>
<comment type="caution">
    <text evidence="11">The sequence shown here is derived from an EMBL/GenBank/DDBJ whole genome shotgun (WGS) entry which is preliminary data.</text>
</comment>
<comment type="similarity">
    <text evidence="2">Belongs to the MGR2 family.</text>
</comment>
<dbReference type="Pfam" id="PF10247">
    <property type="entry name" value="Romo1"/>
    <property type="match status" value="1"/>
</dbReference>
<protein>
    <recommendedName>
        <fullName evidence="3">Reactive oxygen species modulator 1</fullName>
    </recommendedName>
    <alternativeName>
        <fullName evidence="9">Protein MGR2 homolog</fullName>
    </alternativeName>
</protein>
<comment type="function">
    <text evidence="8">Induces production of reactive oxygen species (ROS) which are necessary for cell proliferation. May play a role in inducing oxidative DNA damage and replicative senescence. May play a role in the coordination of mitochondrial morphology and cell proliferation.</text>
</comment>
<dbReference type="GO" id="GO:0045039">
    <property type="term" value="P:protein insertion into mitochondrial inner membrane"/>
    <property type="evidence" value="ECO:0007669"/>
    <property type="project" value="TreeGrafter"/>
</dbReference>
<gene>
    <name evidence="11" type="ORF">V9T40_009686</name>
</gene>
<comment type="function">
    <text evidence="7">Has antibacterial activity against a variety of bacteria including S.aureus, P.aeruginosa and M.tuberculosis. Acts by inducing bacterial membrane breakage.</text>
</comment>
<evidence type="ECO:0000256" key="7">
    <source>
        <dbReference type="ARBA" id="ARBA00025225"/>
    </source>
</evidence>
<evidence type="ECO:0000256" key="8">
    <source>
        <dbReference type="ARBA" id="ARBA00025243"/>
    </source>
</evidence>
<evidence type="ECO:0000256" key="2">
    <source>
        <dbReference type="ARBA" id="ARBA00007839"/>
    </source>
</evidence>
<keyword evidence="6 10" id="KW-0472">Membrane</keyword>